<dbReference type="GO" id="GO:0005634">
    <property type="term" value="C:nucleus"/>
    <property type="evidence" value="ECO:0007669"/>
    <property type="project" value="TreeGrafter"/>
</dbReference>
<dbReference type="InterPro" id="IPR013083">
    <property type="entry name" value="Znf_RING/FYVE/PHD"/>
</dbReference>
<dbReference type="GO" id="GO:0008270">
    <property type="term" value="F:zinc ion binding"/>
    <property type="evidence" value="ECO:0007669"/>
    <property type="project" value="UniProtKB-KW"/>
</dbReference>
<dbReference type="STRING" id="158441.A0A226EZZ5"/>
<dbReference type="InterPro" id="IPR039133">
    <property type="entry name" value="RNF25"/>
</dbReference>
<feature type="compositionally biased region" description="Polar residues" evidence="4">
    <location>
        <begin position="210"/>
        <end position="228"/>
    </location>
</feature>
<evidence type="ECO:0000259" key="5">
    <source>
        <dbReference type="PROSITE" id="PS50089"/>
    </source>
</evidence>
<dbReference type="PANTHER" id="PTHR13198:SF4">
    <property type="entry name" value="E3 UBIQUITIN-PROTEIN LIGASE RNF25"/>
    <property type="match status" value="1"/>
</dbReference>
<evidence type="ECO:0000256" key="2">
    <source>
        <dbReference type="ARBA" id="ARBA00022833"/>
    </source>
</evidence>
<feature type="region of interest" description="Disordered" evidence="4">
    <location>
        <begin position="264"/>
        <end position="398"/>
    </location>
</feature>
<evidence type="ECO:0000256" key="3">
    <source>
        <dbReference type="PROSITE-ProRule" id="PRU00175"/>
    </source>
</evidence>
<keyword evidence="7" id="KW-0418">Kinase</keyword>
<protein>
    <submittedName>
        <fullName evidence="7">Eukaryotic translation initiation factor 2-alpha kinase 4</fullName>
    </submittedName>
</protein>
<evidence type="ECO:0000313" key="8">
    <source>
        <dbReference type="Proteomes" id="UP000198287"/>
    </source>
</evidence>
<evidence type="ECO:0000256" key="1">
    <source>
        <dbReference type="ARBA" id="ARBA00022771"/>
    </source>
</evidence>
<feature type="compositionally biased region" description="Basic residues" evidence="4">
    <location>
        <begin position="384"/>
        <end position="398"/>
    </location>
</feature>
<dbReference type="GO" id="GO:0003743">
    <property type="term" value="F:translation initiation factor activity"/>
    <property type="evidence" value="ECO:0007669"/>
    <property type="project" value="UniProtKB-KW"/>
</dbReference>
<evidence type="ECO:0000256" key="4">
    <source>
        <dbReference type="SAM" id="MobiDB-lite"/>
    </source>
</evidence>
<dbReference type="Proteomes" id="UP000198287">
    <property type="component" value="Unassembled WGS sequence"/>
</dbReference>
<dbReference type="FunFam" id="3.10.110.10:FF:000050">
    <property type="entry name" value="eIF-2-alpha kinase GCN2"/>
    <property type="match status" value="1"/>
</dbReference>
<dbReference type="CDD" id="cd23818">
    <property type="entry name" value="RWD_RNF25"/>
    <property type="match status" value="1"/>
</dbReference>
<reference evidence="7 8" key="1">
    <citation type="submission" date="2015-12" db="EMBL/GenBank/DDBJ databases">
        <title>The genome of Folsomia candida.</title>
        <authorList>
            <person name="Faddeeva A."/>
            <person name="Derks M.F."/>
            <person name="Anvar Y."/>
            <person name="Smit S."/>
            <person name="Van Straalen N."/>
            <person name="Roelofs D."/>
        </authorList>
    </citation>
    <scope>NUCLEOTIDE SEQUENCE [LARGE SCALE GENOMIC DNA]</scope>
    <source>
        <strain evidence="7 8">VU population</strain>
        <tissue evidence="7">Whole body</tissue>
    </source>
</reference>
<dbReference type="GO" id="GO:0061630">
    <property type="term" value="F:ubiquitin protein ligase activity"/>
    <property type="evidence" value="ECO:0007669"/>
    <property type="project" value="InterPro"/>
</dbReference>
<evidence type="ECO:0000313" key="7">
    <source>
        <dbReference type="EMBL" id="OXA63133.1"/>
    </source>
</evidence>
<feature type="domain" description="RING-type" evidence="5">
    <location>
        <begin position="124"/>
        <end position="181"/>
    </location>
</feature>
<organism evidence="7 8">
    <name type="scientific">Folsomia candida</name>
    <name type="common">Springtail</name>
    <dbReference type="NCBI Taxonomy" id="158441"/>
    <lineage>
        <taxon>Eukaryota</taxon>
        <taxon>Metazoa</taxon>
        <taxon>Ecdysozoa</taxon>
        <taxon>Arthropoda</taxon>
        <taxon>Hexapoda</taxon>
        <taxon>Collembola</taxon>
        <taxon>Entomobryomorpha</taxon>
        <taxon>Isotomoidea</taxon>
        <taxon>Isotomidae</taxon>
        <taxon>Proisotominae</taxon>
        <taxon>Folsomia</taxon>
    </lineage>
</organism>
<gene>
    <name evidence="7" type="ORF">Fcan01_03954</name>
</gene>
<dbReference type="PROSITE" id="PS50089">
    <property type="entry name" value="ZF_RING_2"/>
    <property type="match status" value="1"/>
</dbReference>
<proteinExistence type="predicted"/>
<dbReference type="EMBL" id="LNIX01000001">
    <property type="protein sequence ID" value="OXA63133.1"/>
    <property type="molecule type" value="Genomic_DNA"/>
</dbReference>
<evidence type="ECO:0000259" key="6">
    <source>
        <dbReference type="PROSITE" id="PS50908"/>
    </source>
</evidence>
<feature type="compositionally biased region" description="Low complexity" evidence="4">
    <location>
        <begin position="285"/>
        <end position="304"/>
    </location>
</feature>
<dbReference type="AlphaFoldDB" id="A0A226EZZ5"/>
<comment type="caution">
    <text evidence="7">The sequence shown here is derived from an EMBL/GenBank/DDBJ whole genome shotgun (WGS) entry which is preliminary data.</text>
</comment>
<dbReference type="SUPFAM" id="SSF57850">
    <property type="entry name" value="RING/U-box"/>
    <property type="match status" value="1"/>
</dbReference>
<dbReference type="GO" id="GO:0016301">
    <property type="term" value="F:kinase activity"/>
    <property type="evidence" value="ECO:0007669"/>
    <property type="project" value="UniProtKB-KW"/>
</dbReference>
<keyword evidence="7" id="KW-0648">Protein biosynthesis</keyword>
<dbReference type="GO" id="GO:0033554">
    <property type="term" value="P:cellular response to stress"/>
    <property type="evidence" value="ECO:0007669"/>
    <property type="project" value="UniProtKB-ARBA"/>
</dbReference>
<dbReference type="SUPFAM" id="SSF54495">
    <property type="entry name" value="UBC-like"/>
    <property type="match status" value="1"/>
</dbReference>
<keyword evidence="1 3" id="KW-0479">Metal-binding</keyword>
<dbReference type="GO" id="GO:0051246">
    <property type="term" value="P:regulation of protein metabolic process"/>
    <property type="evidence" value="ECO:0007669"/>
    <property type="project" value="UniProtKB-ARBA"/>
</dbReference>
<keyword evidence="1 3" id="KW-0863">Zinc-finger</keyword>
<dbReference type="InterPro" id="IPR006575">
    <property type="entry name" value="RWD_dom"/>
</dbReference>
<dbReference type="OMA" id="YQHHNRR"/>
<dbReference type="PROSITE" id="PS50908">
    <property type="entry name" value="RWD"/>
    <property type="match status" value="1"/>
</dbReference>
<sequence length="398" mass="44939">MSTDACTEEMETLSAIFLNEIEINDETPEGEIQISMILYPATADDEESRYVTLTLELILPQSYPKCPPKILFRNPRGLNDSMLDDLMKTMKARCEDRLESQMIYELVDMCKEFLTKNNRPASECPICLFSFTEFDVFYRTRCFHHFHSQCLGSYLKNLAATFKETDNVLKEKQDLTCPVCRECLQDDINIEKLIESPPPSEELESSSLSRTAAETTNPTKAVPTATNVLQDWEGRKKVLKQLYEKQKSQGGIIDLTEQKKMLVISSPGGPEDESQSPGVGGGTSNNGTNSAAGNYSTQQQQQSQEDQRNGRGQKLKSRVPTSSTVTTTVQNHGHKDRAQPCCEHLTTSGGSRKPPTANKQSDCQTGRRSGRDPDDDEFQESRHQNSRNRRYNNRRRNK</sequence>
<dbReference type="Pfam" id="PF05773">
    <property type="entry name" value="RWD"/>
    <property type="match status" value="1"/>
</dbReference>
<dbReference type="InterPro" id="IPR001841">
    <property type="entry name" value="Znf_RING"/>
</dbReference>
<name>A0A226EZZ5_FOLCA</name>
<dbReference type="OrthoDB" id="432311at2759"/>
<feature type="region of interest" description="Disordered" evidence="4">
    <location>
        <begin position="195"/>
        <end position="228"/>
    </location>
</feature>
<dbReference type="Gene3D" id="3.30.40.10">
    <property type="entry name" value="Zinc/RING finger domain, C3HC4 (zinc finger)"/>
    <property type="match status" value="1"/>
</dbReference>
<dbReference type="PANTHER" id="PTHR13198">
    <property type="entry name" value="RING FINGER PROTEIN 25"/>
    <property type="match status" value="1"/>
</dbReference>
<dbReference type="SMART" id="SM00184">
    <property type="entry name" value="RING"/>
    <property type="match status" value="1"/>
</dbReference>
<keyword evidence="7" id="KW-0396">Initiation factor</keyword>
<keyword evidence="2" id="KW-0862">Zinc</keyword>
<feature type="domain" description="RWD" evidence="6">
    <location>
        <begin position="8"/>
        <end position="117"/>
    </location>
</feature>
<dbReference type="GO" id="GO:0009893">
    <property type="term" value="P:positive regulation of metabolic process"/>
    <property type="evidence" value="ECO:0007669"/>
    <property type="project" value="UniProtKB-ARBA"/>
</dbReference>
<dbReference type="Gene3D" id="3.10.110.10">
    <property type="entry name" value="Ubiquitin Conjugating Enzyme"/>
    <property type="match status" value="1"/>
</dbReference>
<dbReference type="InterPro" id="IPR016135">
    <property type="entry name" value="UBQ-conjugating_enzyme/RWD"/>
</dbReference>
<accession>A0A226EZZ5</accession>
<keyword evidence="8" id="KW-1185">Reference proteome</keyword>
<dbReference type="GO" id="GO:0010468">
    <property type="term" value="P:regulation of gene expression"/>
    <property type="evidence" value="ECO:0007669"/>
    <property type="project" value="UniProtKB-ARBA"/>
</dbReference>
<dbReference type="GO" id="GO:0016567">
    <property type="term" value="P:protein ubiquitination"/>
    <property type="evidence" value="ECO:0007669"/>
    <property type="project" value="TreeGrafter"/>
</dbReference>
<feature type="compositionally biased region" description="Polar residues" evidence="4">
    <location>
        <begin position="357"/>
        <end position="367"/>
    </location>
</feature>
<dbReference type="SMART" id="SM00591">
    <property type="entry name" value="RWD"/>
    <property type="match status" value="1"/>
</dbReference>
<keyword evidence="7" id="KW-0808">Transferase</keyword>